<feature type="transmembrane region" description="Helical" evidence="1">
    <location>
        <begin position="42"/>
        <end position="61"/>
    </location>
</feature>
<dbReference type="AlphaFoldDB" id="A0A0P9C858"/>
<reference evidence="3" key="1">
    <citation type="submission" date="2016-10" db="EMBL/GenBank/DDBJ databases">
        <authorList>
            <person name="Varghese N."/>
        </authorList>
    </citation>
    <scope>NUCLEOTIDE SEQUENCE [LARGE SCALE GENOMIC DNA]</scope>
    <source>
        <strain evidence="3">HL 19</strain>
    </source>
</reference>
<dbReference type="RefSeq" id="WP_054965422.1">
    <property type="nucleotide sequence ID" value="NZ_FMUN01000005.1"/>
</dbReference>
<evidence type="ECO:0000256" key="1">
    <source>
        <dbReference type="SAM" id="Phobius"/>
    </source>
</evidence>
<name>A0A0P9C858_9GAMM</name>
<sequence length="70" mass="7270">MATPAQNARCGIVGPIIAYLVIAALVLWIGTSLLGQNIGGTLVTALIMGGIGVHVVCTLTLDRKRRAMQP</sequence>
<organism evidence="2 3">
    <name type="scientific">Thiohalorhabdus denitrificans</name>
    <dbReference type="NCBI Taxonomy" id="381306"/>
    <lineage>
        <taxon>Bacteria</taxon>
        <taxon>Pseudomonadati</taxon>
        <taxon>Pseudomonadota</taxon>
        <taxon>Gammaproteobacteria</taxon>
        <taxon>Thiohalorhabdales</taxon>
        <taxon>Thiohalorhabdaceae</taxon>
        <taxon>Thiohalorhabdus</taxon>
    </lineage>
</organism>
<evidence type="ECO:0000313" key="3">
    <source>
        <dbReference type="Proteomes" id="UP000183104"/>
    </source>
</evidence>
<evidence type="ECO:0000313" key="2">
    <source>
        <dbReference type="EMBL" id="SCY36095.1"/>
    </source>
</evidence>
<gene>
    <name evidence="2" type="ORF">SAMN05661077_1875</name>
</gene>
<protein>
    <submittedName>
        <fullName evidence="2">Uncharacterized protein</fullName>
    </submittedName>
</protein>
<keyword evidence="1" id="KW-1133">Transmembrane helix</keyword>
<feature type="transmembrane region" description="Helical" evidence="1">
    <location>
        <begin position="12"/>
        <end position="30"/>
    </location>
</feature>
<dbReference type="EMBL" id="FMUN01000005">
    <property type="protein sequence ID" value="SCY36095.1"/>
    <property type="molecule type" value="Genomic_DNA"/>
</dbReference>
<keyword evidence="1" id="KW-0472">Membrane</keyword>
<proteinExistence type="predicted"/>
<keyword evidence="3" id="KW-1185">Reference proteome</keyword>
<accession>A0A0P9C858</accession>
<dbReference type="Proteomes" id="UP000183104">
    <property type="component" value="Unassembled WGS sequence"/>
</dbReference>
<keyword evidence="1" id="KW-0812">Transmembrane</keyword>